<dbReference type="EnsemblMetazoa" id="Aqu2.1.17997_001">
    <property type="protein sequence ID" value="Aqu2.1.17997_001"/>
    <property type="gene ID" value="Aqu2.1.17997"/>
</dbReference>
<dbReference type="InParanoid" id="A0A1X7TT04"/>
<reference evidence="2" key="1">
    <citation type="submission" date="2017-05" db="UniProtKB">
        <authorList>
            <consortium name="EnsemblMetazoa"/>
        </authorList>
    </citation>
    <scope>IDENTIFICATION</scope>
</reference>
<feature type="region of interest" description="Disordered" evidence="1">
    <location>
        <begin position="97"/>
        <end position="120"/>
    </location>
</feature>
<proteinExistence type="predicted"/>
<dbReference type="AlphaFoldDB" id="A0A1X7TT04"/>
<accession>A0A1X7TT04</accession>
<evidence type="ECO:0000256" key="1">
    <source>
        <dbReference type="SAM" id="MobiDB-lite"/>
    </source>
</evidence>
<organism evidence="2">
    <name type="scientific">Amphimedon queenslandica</name>
    <name type="common">Sponge</name>
    <dbReference type="NCBI Taxonomy" id="400682"/>
    <lineage>
        <taxon>Eukaryota</taxon>
        <taxon>Metazoa</taxon>
        <taxon>Porifera</taxon>
        <taxon>Demospongiae</taxon>
        <taxon>Heteroscleromorpha</taxon>
        <taxon>Haplosclerida</taxon>
        <taxon>Niphatidae</taxon>
        <taxon>Amphimedon</taxon>
    </lineage>
</organism>
<name>A0A1X7TT04_AMPQE</name>
<protein>
    <submittedName>
        <fullName evidence="2">Uncharacterized protein</fullName>
    </submittedName>
</protein>
<evidence type="ECO:0000313" key="2">
    <source>
        <dbReference type="EnsemblMetazoa" id="Aqu2.1.17997_001"/>
    </source>
</evidence>
<sequence>SSLNTLTVLGSHKVAYSVSNAMIIAAIHPLEYCRMFSYNTLDGPSLLQTLSLFSFYKISVSPNLMKLCVSTKTHHIIAVDLGIYFTMFSLHYSRNFRQKSTKKVPPPSGSRPRPSAKKRS</sequence>